<dbReference type="Pfam" id="PF01370">
    <property type="entry name" value="Epimerase"/>
    <property type="match status" value="1"/>
</dbReference>
<comment type="caution">
    <text evidence="4">The sequence shown here is derived from an EMBL/GenBank/DDBJ whole genome shotgun (WGS) entry which is preliminary data.</text>
</comment>
<dbReference type="InterPro" id="IPR036291">
    <property type="entry name" value="NAD(P)-bd_dom_sf"/>
</dbReference>
<dbReference type="InterPro" id="IPR001509">
    <property type="entry name" value="Epimerase_deHydtase"/>
</dbReference>
<reference evidence="5" key="1">
    <citation type="journal article" date="2019" name="Int. J. Syst. Evol. Microbiol.">
        <title>The Global Catalogue of Microorganisms (GCM) 10K type strain sequencing project: providing services to taxonomists for standard genome sequencing and annotation.</title>
        <authorList>
            <consortium name="The Broad Institute Genomics Platform"/>
            <consortium name="The Broad Institute Genome Sequencing Center for Infectious Disease"/>
            <person name="Wu L."/>
            <person name="Ma J."/>
        </authorList>
    </citation>
    <scope>NUCLEOTIDE SEQUENCE [LARGE SCALE GENOMIC DNA]</scope>
    <source>
        <strain evidence="5">KCTC 52487</strain>
    </source>
</reference>
<dbReference type="EMBL" id="JBHRSV010000008">
    <property type="protein sequence ID" value="MFC2925782.1"/>
    <property type="molecule type" value="Genomic_DNA"/>
</dbReference>
<name>A0ABV6ZWL0_9PROT</name>
<organism evidence="4 5">
    <name type="scientific">Hyphobacterium vulgare</name>
    <dbReference type="NCBI Taxonomy" id="1736751"/>
    <lineage>
        <taxon>Bacteria</taxon>
        <taxon>Pseudomonadati</taxon>
        <taxon>Pseudomonadota</taxon>
        <taxon>Alphaproteobacteria</taxon>
        <taxon>Maricaulales</taxon>
        <taxon>Maricaulaceae</taxon>
        <taxon>Hyphobacterium</taxon>
    </lineage>
</organism>
<protein>
    <submittedName>
        <fullName evidence="4">Aldehyde reductase</fullName>
    </submittedName>
</protein>
<sequence length="344" mass="37096">MGERVLVTGATGFLGQHCILQLLAAGYEVRGTVRSLKREAEVREALQRGGADGARLTLVEADLTADAGWAEAVTGCTHVLHVASPFPLVQPENEDDLIRPAREGALRVLKAAANAGVKRTVLTSSVAAVSAGHDKSGGRVFDESDWSDLEKPNVSAYEKSKTLAERAAWDFIATPEAKGMELAVINPGAILGPVLSADTSSSLEIVRQLMSRALPACPRIGFPIVDVRDVASAHLAAMTRPDAAGKRFICTEKHAWFRDVAGVLDTRFGPEGWKIPTGELPDWFVRLVALFNPTIRSITPLLGVERRFDTRRIWKELDWKPCGMAAMVIASGESLAELGVVQKK</sequence>
<keyword evidence="1" id="KW-0560">Oxidoreductase</keyword>
<dbReference type="Proteomes" id="UP001595379">
    <property type="component" value="Unassembled WGS sequence"/>
</dbReference>
<dbReference type="PANTHER" id="PTHR10366:SF564">
    <property type="entry name" value="STEROL-4-ALPHA-CARBOXYLATE 3-DEHYDROGENASE, DECARBOXYLATING"/>
    <property type="match status" value="1"/>
</dbReference>
<evidence type="ECO:0000256" key="2">
    <source>
        <dbReference type="ARBA" id="ARBA00023445"/>
    </source>
</evidence>
<gene>
    <name evidence="4" type="ORF">ACFOOR_06660</name>
</gene>
<keyword evidence="5" id="KW-1185">Reference proteome</keyword>
<dbReference type="RefSeq" id="WP_343165472.1">
    <property type="nucleotide sequence ID" value="NZ_JBHRSV010000008.1"/>
</dbReference>
<dbReference type="CDD" id="cd05227">
    <property type="entry name" value="AR_SDR_e"/>
    <property type="match status" value="1"/>
</dbReference>
<dbReference type="Gene3D" id="3.40.50.720">
    <property type="entry name" value="NAD(P)-binding Rossmann-like Domain"/>
    <property type="match status" value="1"/>
</dbReference>
<dbReference type="InterPro" id="IPR050425">
    <property type="entry name" value="NAD(P)_dehydrat-like"/>
</dbReference>
<feature type="domain" description="NAD-dependent epimerase/dehydratase" evidence="3">
    <location>
        <begin position="5"/>
        <end position="245"/>
    </location>
</feature>
<evidence type="ECO:0000313" key="5">
    <source>
        <dbReference type="Proteomes" id="UP001595379"/>
    </source>
</evidence>
<proteinExistence type="inferred from homology"/>
<dbReference type="SUPFAM" id="SSF51735">
    <property type="entry name" value="NAD(P)-binding Rossmann-fold domains"/>
    <property type="match status" value="1"/>
</dbReference>
<evidence type="ECO:0000313" key="4">
    <source>
        <dbReference type="EMBL" id="MFC2925782.1"/>
    </source>
</evidence>
<dbReference type="PANTHER" id="PTHR10366">
    <property type="entry name" value="NAD DEPENDENT EPIMERASE/DEHYDRATASE"/>
    <property type="match status" value="1"/>
</dbReference>
<evidence type="ECO:0000256" key="1">
    <source>
        <dbReference type="ARBA" id="ARBA00023002"/>
    </source>
</evidence>
<comment type="similarity">
    <text evidence="2">Belongs to the NAD(P)-dependent epimerase/dehydratase family. Dihydroflavonol-4-reductase subfamily.</text>
</comment>
<evidence type="ECO:0000259" key="3">
    <source>
        <dbReference type="Pfam" id="PF01370"/>
    </source>
</evidence>
<accession>A0ABV6ZWL0</accession>